<protein>
    <submittedName>
        <fullName evidence="2">Uncharacterized protein</fullName>
    </submittedName>
</protein>
<comment type="caution">
    <text evidence="2">The sequence shown here is derived from an EMBL/GenBank/DDBJ whole genome shotgun (WGS) entry which is preliminary data.</text>
</comment>
<sequence>MITLGKRTRPAQGGWGSGGAHQIVNTGPRELRTLALSTLSEVDVGEYPDSDKLLVVAGEGDGGLRNIFQAEATVECYDREAGWE</sequence>
<evidence type="ECO:0000313" key="2">
    <source>
        <dbReference type="EMBL" id="PZQ80339.1"/>
    </source>
</evidence>
<organism evidence="2 3">
    <name type="scientific">Ancylobacter novellus</name>
    <name type="common">Thiobacillus novellus</name>
    <dbReference type="NCBI Taxonomy" id="921"/>
    <lineage>
        <taxon>Bacteria</taxon>
        <taxon>Pseudomonadati</taxon>
        <taxon>Pseudomonadota</taxon>
        <taxon>Alphaproteobacteria</taxon>
        <taxon>Hyphomicrobiales</taxon>
        <taxon>Xanthobacteraceae</taxon>
        <taxon>Ancylobacter</taxon>
    </lineage>
</organism>
<feature type="region of interest" description="Disordered" evidence="1">
    <location>
        <begin position="1"/>
        <end position="24"/>
    </location>
</feature>
<dbReference type="AlphaFoldDB" id="A0A2W5QVV4"/>
<evidence type="ECO:0000313" key="3">
    <source>
        <dbReference type="Proteomes" id="UP000248887"/>
    </source>
</evidence>
<accession>A0A2W5QVV4</accession>
<proteinExistence type="predicted"/>
<dbReference type="Proteomes" id="UP000248887">
    <property type="component" value="Unassembled WGS sequence"/>
</dbReference>
<gene>
    <name evidence="2" type="ORF">DI549_17370</name>
</gene>
<dbReference type="Gene3D" id="2.60.120.10">
    <property type="entry name" value="Jelly Rolls"/>
    <property type="match status" value="1"/>
</dbReference>
<dbReference type="EMBL" id="QFQD01000066">
    <property type="protein sequence ID" value="PZQ80339.1"/>
    <property type="molecule type" value="Genomic_DNA"/>
</dbReference>
<dbReference type="InterPro" id="IPR014710">
    <property type="entry name" value="RmlC-like_jellyroll"/>
</dbReference>
<reference evidence="2 3" key="1">
    <citation type="submission" date="2017-08" db="EMBL/GenBank/DDBJ databases">
        <title>Infants hospitalized years apart are colonized by the same room-sourced microbial strains.</title>
        <authorList>
            <person name="Brooks B."/>
            <person name="Olm M.R."/>
            <person name="Firek B.A."/>
            <person name="Baker R."/>
            <person name="Thomas B.C."/>
            <person name="Morowitz M.J."/>
            <person name="Banfield J.F."/>
        </authorList>
    </citation>
    <scope>NUCLEOTIDE SEQUENCE [LARGE SCALE GENOMIC DNA]</scope>
    <source>
        <strain evidence="2">S2_005_001_R2_27</strain>
    </source>
</reference>
<evidence type="ECO:0000256" key="1">
    <source>
        <dbReference type="SAM" id="MobiDB-lite"/>
    </source>
</evidence>
<name>A0A2W5QVV4_ANCNO</name>